<dbReference type="EMBL" id="CP126662">
    <property type="protein sequence ID" value="WKA05309.1"/>
    <property type="molecule type" value="Genomic_DNA"/>
</dbReference>
<evidence type="ECO:0000313" key="2">
    <source>
        <dbReference type="EMBL" id="WKA05309.1"/>
    </source>
</evidence>
<dbReference type="Proteomes" id="UP001227230">
    <property type="component" value="Chromosome 15"/>
</dbReference>
<gene>
    <name evidence="2" type="ORF">VitviT2T_023283</name>
</gene>
<proteinExistence type="predicted"/>
<feature type="compositionally biased region" description="Basic and acidic residues" evidence="1">
    <location>
        <begin position="1"/>
        <end position="21"/>
    </location>
</feature>
<sequence>MKKKVERQPDRIPDARYPGKVERRRRRIPDTRYPGGMSAKENFGCEISEWNVGGENSGCEISGWNVDEEEFRMRDIRGMSAGRFPDARHPDGMSVEKNSRCEISGWNVGGEEFRI</sequence>
<accession>A0ABY9DEZ1</accession>
<organism evidence="2 3">
    <name type="scientific">Vitis vinifera</name>
    <name type="common">Grape</name>
    <dbReference type="NCBI Taxonomy" id="29760"/>
    <lineage>
        <taxon>Eukaryota</taxon>
        <taxon>Viridiplantae</taxon>
        <taxon>Streptophyta</taxon>
        <taxon>Embryophyta</taxon>
        <taxon>Tracheophyta</taxon>
        <taxon>Spermatophyta</taxon>
        <taxon>Magnoliopsida</taxon>
        <taxon>eudicotyledons</taxon>
        <taxon>Gunneridae</taxon>
        <taxon>Pentapetalae</taxon>
        <taxon>rosids</taxon>
        <taxon>Vitales</taxon>
        <taxon>Vitaceae</taxon>
        <taxon>Viteae</taxon>
        <taxon>Vitis</taxon>
    </lineage>
</organism>
<keyword evidence="3" id="KW-1185">Reference proteome</keyword>
<evidence type="ECO:0000313" key="3">
    <source>
        <dbReference type="Proteomes" id="UP001227230"/>
    </source>
</evidence>
<protein>
    <submittedName>
        <fullName evidence="2">Uncharacterized protein</fullName>
    </submittedName>
</protein>
<name>A0ABY9DEZ1_VITVI</name>
<reference evidence="2 3" key="1">
    <citation type="journal article" date="2023" name="Hortic Res">
        <title>The complete reference genome for grapevine (Vitis vinifera L.) genetics and breeding.</title>
        <authorList>
            <person name="Shi X."/>
            <person name="Cao S."/>
            <person name="Wang X."/>
            <person name="Huang S."/>
            <person name="Wang Y."/>
            <person name="Liu Z."/>
            <person name="Liu W."/>
            <person name="Leng X."/>
            <person name="Peng Y."/>
            <person name="Wang N."/>
            <person name="Wang Y."/>
            <person name="Ma Z."/>
            <person name="Xu X."/>
            <person name="Zhang F."/>
            <person name="Xue H."/>
            <person name="Zhong H."/>
            <person name="Wang Y."/>
            <person name="Zhang K."/>
            <person name="Velt A."/>
            <person name="Avia K."/>
            <person name="Holtgrawe D."/>
            <person name="Grimplet J."/>
            <person name="Matus J.T."/>
            <person name="Ware D."/>
            <person name="Wu X."/>
            <person name="Wang H."/>
            <person name="Liu C."/>
            <person name="Fang Y."/>
            <person name="Rustenholz C."/>
            <person name="Cheng Z."/>
            <person name="Xiao H."/>
            <person name="Zhou Y."/>
        </authorList>
    </citation>
    <scope>NUCLEOTIDE SEQUENCE [LARGE SCALE GENOMIC DNA]</scope>
    <source>
        <strain evidence="3">cv. Pinot noir / PN40024</strain>
        <tissue evidence="2">Leaf</tissue>
    </source>
</reference>
<feature type="region of interest" description="Disordered" evidence="1">
    <location>
        <begin position="1"/>
        <end position="39"/>
    </location>
</feature>
<evidence type="ECO:0000256" key="1">
    <source>
        <dbReference type="SAM" id="MobiDB-lite"/>
    </source>
</evidence>